<feature type="chain" id="PRO_5027844066" description="DUF4331 domain-containing protein" evidence="1">
    <location>
        <begin position="27"/>
        <end position="190"/>
    </location>
</feature>
<dbReference type="AlphaFoldDB" id="A0A6S6SDM8"/>
<proteinExistence type="predicted"/>
<reference evidence="2" key="1">
    <citation type="submission" date="2020-01" db="EMBL/GenBank/DDBJ databases">
        <authorList>
            <person name="Meier V. D."/>
            <person name="Meier V D."/>
        </authorList>
    </citation>
    <scope>NUCLEOTIDE SEQUENCE</scope>
    <source>
        <strain evidence="2">HLG_WM_MAG_08</strain>
    </source>
</reference>
<evidence type="ECO:0008006" key="3">
    <source>
        <dbReference type="Google" id="ProtNLM"/>
    </source>
</evidence>
<protein>
    <recommendedName>
        <fullName evidence="3">DUF4331 domain-containing protein</fullName>
    </recommendedName>
</protein>
<keyword evidence="1" id="KW-0732">Signal</keyword>
<gene>
    <name evidence="2" type="ORF">HELGO_WM75528</name>
</gene>
<dbReference type="InterPro" id="IPR025566">
    <property type="entry name" value="DUF4331"/>
</dbReference>
<name>A0A6S6SDM8_9GAMM</name>
<dbReference type="EMBL" id="CACVAV010000071">
    <property type="protein sequence ID" value="CAA6804296.1"/>
    <property type="molecule type" value="Genomic_DNA"/>
</dbReference>
<evidence type="ECO:0000256" key="1">
    <source>
        <dbReference type="SAM" id="SignalP"/>
    </source>
</evidence>
<organism evidence="2">
    <name type="scientific">uncultured Thiotrichaceae bacterium</name>
    <dbReference type="NCBI Taxonomy" id="298394"/>
    <lineage>
        <taxon>Bacteria</taxon>
        <taxon>Pseudomonadati</taxon>
        <taxon>Pseudomonadota</taxon>
        <taxon>Gammaproteobacteria</taxon>
        <taxon>Thiotrichales</taxon>
        <taxon>Thiotrichaceae</taxon>
        <taxon>environmental samples</taxon>
    </lineage>
</organism>
<feature type="signal peptide" evidence="1">
    <location>
        <begin position="1"/>
        <end position="26"/>
    </location>
</feature>
<dbReference type="Pfam" id="PF14224">
    <property type="entry name" value="DUF4331"/>
    <property type="match status" value="1"/>
</dbReference>
<sequence>MKRLKQNVLAAVIAATYTVTMSAATASSHREAPFITENPKVDATDFYMFRSYEPGREAFVTLVANYNPLQDAYGGPNYFSLAQDALYEIHIDNNGDAIEDLTFQFQFDNKLGNKGAGAALAINGKNVAVPLKNIGGVTSSDNSKLNFTESYTVNVVSGDRRTGTKAAVVGSNNGLADFAKPYDNVGEKTF</sequence>
<accession>A0A6S6SDM8</accession>
<evidence type="ECO:0000313" key="2">
    <source>
        <dbReference type="EMBL" id="CAA6804296.1"/>
    </source>
</evidence>
<feature type="non-terminal residue" evidence="2">
    <location>
        <position position="190"/>
    </location>
</feature>